<dbReference type="Proteomes" id="UP000276568">
    <property type="component" value="Unassembled WGS sequence"/>
</dbReference>
<dbReference type="AlphaFoldDB" id="A0A3N0I1G4"/>
<evidence type="ECO:0000313" key="3">
    <source>
        <dbReference type="Proteomes" id="UP000276568"/>
    </source>
</evidence>
<comment type="caution">
    <text evidence="2">The sequence shown here is derived from an EMBL/GenBank/DDBJ whole genome shotgun (WGS) entry which is preliminary data.</text>
</comment>
<name>A0A3N0I1G4_9FIRM</name>
<feature type="transmembrane region" description="Helical" evidence="1">
    <location>
        <begin position="54"/>
        <end position="72"/>
    </location>
</feature>
<evidence type="ECO:0000313" key="2">
    <source>
        <dbReference type="EMBL" id="RNM30416.1"/>
    </source>
</evidence>
<keyword evidence="1" id="KW-0472">Membrane</keyword>
<feature type="transmembrane region" description="Helical" evidence="1">
    <location>
        <begin position="30"/>
        <end position="48"/>
    </location>
</feature>
<gene>
    <name evidence="2" type="ORF">EDX97_06400</name>
</gene>
<accession>A0A3N0I1G4</accession>
<reference evidence="2 3" key="1">
    <citation type="submission" date="2018-11" db="EMBL/GenBank/DDBJ databases">
        <title>Clostridium sp. nov., a member of the family Erysipelotrichaceae isolated from pig faeces.</title>
        <authorList>
            <person name="Chang Y.-H."/>
        </authorList>
    </citation>
    <scope>NUCLEOTIDE SEQUENCE [LARGE SCALE GENOMIC DNA]</scope>
    <source>
        <strain evidence="2 3">YH-panp20</strain>
    </source>
</reference>
<evidence type="ECO:0008006" key="4">
    <source>
        <dbReference type="Google" id="ProtNLM"/>
    </source>
</evidence>
<dbReference type="EMBL" id="RJQC01000002">
    <property type="protein sequence ID" value="RNM30416.1"/>
    <property type="molecule type" value="Genomic_DNA"/>
</dbReference>
<organism evidence="2 3">
    <name type="scientific">Absicoccus porci</name>
    <dbReference type="NCBI Taxonomy" id="2486576"/>
    <lineage>
        <taxon>Bacteria</taxon>
        <taxon>Bacillati</taxon>
        <taxon>Bacillota</taxon>
        <taxon>Erysipelotrichia</taxon>
        <taxon>Erysipelotrichales</taxon>
        <taxon>Erysipelotrichaceae</taxon>
        <taxon>Absicoccus</taxon>
    </lineage>
</organism>
<keyword evidence="1" id="KW-1133">Transmembrane helix</keyword>
<keyword evidence="1" id="KW-0812">Transmembrane</keyword>
<evidence type="ECO:0000256" key="1">
    <source>
        <dbReference type="SAM" id="Phobius"/>
    </source>
</evidence>
<sequence>MLTKKITCKYTNSEEIIEQYINTANRQNEIPIIGVMIMGILLGVYGLMTNPGSHMNYIWLGIAALMAFGEMFSSRRMVTKRQINRYKKKYGRVNNKIEITLSDKVHYSIDGYRMDYKWHSIVEIKETDDLLILCYPSEMIPLKKEGIKNVTLDDTREFIKDHIAIDKAMYTEKKKKKSIYKSIKGMQRHRVVE</sequence>
<proteinExistence type="predicted"/>
<protein>
    <recommendedName>
        <fullName evidence="4">YcxB family protein</fullName>
    </recommendedName>
</protein>
<dbReference type="RefSeq" id="WP_128520329.1">
    <property type="nucleotide sequence ID" value="NZ_JBQHVF010000004.1"/>
</dbReference>
<keyword evidence="3" id="KW-1185">Reference proteome</keyword>